<dbReference type="STRING" id="1453498.LG45_06215"/>
<dbReference type="InterPro" id="IPR012910">
    <property type="entry name" value="Plug_dom"/>
</dbReference>
<dbReference type="InterPro" id="IPR008969">
    <property type="entry name" value="CarboxyPept-like_regulatory"/>
</dbReference>
<evidence type="ECO:0000256" key="4">
    <source>
        <dbReference type="ARBA" id="ARBA00022692"/>
    </source>
</evidence>
<dbReference type="InterPro" id="IPR023997">
    <property type="entry name" value="TonB-dep_OMP_SusC/RagA_CS"/>
</dbReference>
<evidence type="ECO:0000256" key="2">
    <source>
        <dbReference type="ARBA" id="ARBA00022448"/>
    </source>
</evidence>
<feature type="domain" description="TonB-dependent receptor-like beta-barrel" evidence="11">
    <location>
        <begin position="416"/>
        <end position="990"/>
    </location>
</feature>
<evidence type="ECO:0000256" key="8">
    <source>
        <dbReference type="PROSITE-ProRule" id="PRU01360"/>
    </source>
</evidence>
<keyword evidence="4 8" id="KW-0812">Transmembrane</keyword>
<dbReference type="Pfam" id="PF00593">
    <property type="entry name" value="TonB_dep_Rec_b-barrel"/>
    <property type="match status" value="1"/>
</dbReference>
<dbReference type="Pfam" id="PF13715">
    <property type="entry name" value="CarbopepD_reg_2"/>
    <property type="match status" value="1"/>
</dbReference>
<gene>
    <name evidence="13" type="ORF">LG45_06215</name>
</gene>
<dbReference type="Pfam" id="PF07715">
    <property type="entry name" value="Plug"/>
    <property type="match status" value="1"/>
</dbReference>
<dbReference type="SUPFAM" id="SSF56935">
    <property type="entry name" value="Porins"/>
    <property type="match status" value="1"/>
</dbReference>
<keyword evidence="5 9" id="KW-0798">TonB box</keyword>
<dbReference type="InterPro" id="IPR039426">
    <property type="entry name" value="TonB-dep_rcpt-like"/>
</dbReference>
<feature type="domain" description="TonB-dependent receptor plug" evidence="12">
    <location>
        <begin position="115"/>
        <end position="231"/>
    </location>
</feature>
<dbReference type="AlphaFoldDB" id="A0A095UZ84"/>
<evidence type="ECO:0000256" key="5">
    <source>
        <dbReference type="ARBA" id="ARBA00023077"/>
    </source>
</evidence>
<dbReference type="InterPro" id="IPR023996">
    <property type="entry name" value="TonB-dep_OMP_SusC/RagA"/>
</dbReference>
<name>A0A095UZ84_9FLAO</name>
<dbReference type="EMBL" id="JRHH01000003">
    <property type="protein sequence ID" value="KGD67900.1"/>
    <property type="molecule type" value="Genomic_DNA"/>
</dbReference>
<evidence type="ECO:0000259" key="11">
    <source>
        <dbReference type="Pfam" id="PF00593"/>
    </source>
</evidence>
<keyword evidence="3 8" id="KW-1134">Transmembrane beta strand</keyword>
<dbReference type="Gene3D" id="2.40.170.20">
    <property type="entry name" value="TonB-dependent receptor, beta-barrel domain"/>
    <property type="match status" value="1"/>
</dbReference>
<dbReference type="eggNOG" id="COG1629">
    <property type="taxonomic scope" value="Bacteria"/>
</dbReference>
<dbReference type="PROSITE" id="PS52016">
    <property type="entry name" value="TONB_DEPENDENT_REC_3"/>
    <property type="match status" value="1"/>
</dbReference>
<reference evidence="13 14" key="1">
    <citation type="submission" date="2014-09" db="EMBL/GenBank/DDBJ databases">
        <title>Whole Genome Shotgun of Flavobacterium aquatile LMG 4008.</title>
        <authorList>
            <person name="Gale A.N."/>
            <person name="Pipes S.E."/>
            <person name="Newman J.D."/>
        </authorList>
    </citation>
    <scope>NUCLEOTIDE SEQUENCE [LARGE SCALE GENOMIC DNA]</scope>
    <source>
        <strain evidence="13 14">LMG 4008</strain>
    </source>
</reference>
<keyword evidence="13" id="KW-0675">Receptor</keyword>
<dbReference type="RefSeq" id="WP_035125472.1">
    <property type="nucleotide sequence ID" value="NZ_JRHH01000003.1"/>
</dbReference>
<feature type="signal peptide" evidence="10">
    <location>
        <begin position="1"/>
        <end position="21"/>
    </location>
</feature>
<dbReference type="Proteomes" id="UP000029554">
    <property type="component" value="Unassembled WGS sequence"/>
</dbReference>
<dbReference type="NCBIfam" id="TIGR04057">
    <property type="entry name" value="SusC_RagA_signa"/>
    <property type="match status" value="1"/>
</dbReference>
<accession>A0A095UZ84</accession>
<feature type="chain" id="PRO_5001912237" evidence="10">
    <location>
        <begin position="22"/>
        <end position="1027"/>
    </location>
</feature>
<proteinExistence type="inferred from homology"/>
<evidence type="ECO:0000313" key="13">
    <source>
        <dbReference type="EMBL" id="KGD67900.1"/>
    </source>
</evidence>
<evidence type="ECO:0000256" key="6">
    <source>
        <dbReference type="ARBA" id="ARBA00023136"/>
    </source>
</evidence>
<evidence type="ECO:0000256" key="10">
    <source>
        <dbReference type="SAM" id="SignalP"/>
    </source>
</evidence>
<dbReference type="InterPro" id="IPR037066">
    <property type="entry name" value="Plug_dom_sf"/>
</dbReference>
<keyword evidence="6 8" id="KW-0472">Membrane</keyword>
<comment type="similarity">
    <text evidence="8 9">Belongs to the TonB-dependent receptor family.</text>
</comment>
<keyword evidence="2 8" id="KW-0813">Transport</keyword>
<keyword evidence="7 8" id="KW-0998">Cell outer membrane</keyword>
<comment type="subcellular location">
    <subcellularLocation>
        <location evidence="1 8">Cell outer membrane</location>
        <topology evidence="1 8">Multi-pass membrane protein</topology>
    </subcellularLocation>
</comment>
<dbReference type="Gene3D" id="2.60.40.1120">
    <property type="entry name" value="Carboxypeptidase-like, regulatory domain"/>
    <property type="match status" value="1"/>
</dbReference>
<dbReference type="SUPFAM" id="SSF49464">
    <property type="entry name" value="Carboxypeptidase regulatory domain-like"/>
    <property type="match status" value="1"/>
</dbReference>
<dbReference type="GO" id="GO:0009279">
    <property type="term" value="C:cell outer membrane"/>
    <property type="evidence" value="ECO:0007669"/>
    <property type="project" value="UniProtKB-SubCell"/>
</dbReference>
<evidence type="ECO:0000256" key="3">
    <source>
        <dbReference type="ARBA" id="ARBA00022452"/>
    </source>
</evidence>
<sequence length="1027" mass="113788">MKTIYKKLLFLLLLLPVTVLAQSSLEGVVLDSKSKQPIPGVNVVIQGASTGASTDFDGKFRLSNVKNGDKVVFSFIGYTSQTINFSGQKSISVSLVEEANLLQEVVVQVGYGTVKKKDATGSVDVVTSKDFNKGAILSADQLLTGKSAGVRITNSGGQPDSAPNIRIRGGGSLNASNNPLIVIDGVPISNDNPAGVSNPLSLINPNDIESFSILKDASATAIYGSRASNGVILITTKKGTSGDVKFNYSGNITGGKVGKKIDLMDSKTFTKFIQEFHPTLTNLLGVDDPSTLVTDDLSTDVIEGRILSNTDWQNEILRNSISTDHNISARANLFGSIPFRASIGYNNSEGVVKTNDYERFSYSLKLSPNFLNDHLKVDMNAKGVLTDKNSINDGAALGGAVNMDPTKPVYDNSPTNRFGGYYQSTTLDGNRYILDNTRNPLAALEQRTRPERALRFLGNIELDYKMHFLPELRAVVNLGLDASRARIRESFSENSIDTYRFNTGTDPNTNFVFNPGKNYLENQTITNTTWDSYLVYTKDLNGFLNKFDIQGGYSYQNFKNDGNREVYRYNVDTGLREVEPNPNNPTNRYFNELNLQSFFGRTNIDLAKKYLITLSLRADGSSLFREDKRWGYFPAAALAWKLKEESFVKNVNFVNDLKVRVGWGKTGQQDITGISGFYPSTPLFTLGSSTSQYLGGSNLYSADAYNEDLTWEKTTTYNLGIDFDFFKNNFVSGSFDVYKRNTTDLLAQTPVPPGQALTNAFIRNVGETESKGLELNLNFKPIQTENYNLELNANIAYNRTETISLDDLSTIAAGGNLPAGTGVNIAYHTVGFQPYSAWVFQQVYDLDGTPIVNAFVDRNGDNVITNDDRYYKALRPNWTFGFGLNFNYKNWDLSSSFRGQFGGQVYNARKLTSGWVDKAVPVNDSSLSNVLNFYSDAADSSFINVNGNIPFSDYFLEDATFLRCENIILGYRFNKFYKSSSLRVYGAVNNAFILTKYSGQDPENFDSIDNNFYPRPRMYTFGLSLDF</sequence>
<dbReference type="InterPro" id="IPR036942">
    <property type="entry name" value="Beta-barrel_TonB_sf"/>
</dbReference>
<evidence type="ECO:0000256" key="7">
    <source>
        <dbReference type="ARBA" id="ARBA00023237"/>
    </source>
</evidence>
<keyword evidence="14" id="KW-1185">Reference proteome</keyword>
<organism evidence="13 14">
    <name type="scientific">Flavobacterium aquatile LMG 4008 = ATCC 11947</name>
    <dbReference type="NCBI Taxonomy" id="1453498"/>
    <lineage>
        <taxon>Bacteria</taxon>
        <taxon>Pseudomonadati</taxon>
        <taxon>Bacteroidota</taxon>
        <taxon>Flavobacteriia</taxon>
        <taxon>Flavobacteriales</taxon>
        <taxon>Flavobacteriaceae</taxon>
        <taxon>Flavobacterium</taxon>
    </lineage>
</organism>
<dbReference type="OrthoDB" id="9768177at2"/>
<evidence type="ECO:0000259" key="12">
    <source>
        <dbReference type="Pfam" id="PF07715"/>
    </source>
</evidence>
<dbReference type="InterPro" id="IPR000531">
    <property type="entry name" value="Beta-barrel_TonB"/>
</dbReference>
<protein>
    <submittedName>
        <fullName evidence="13">TonB-dependent receptor</fullName>
    </submittedName>
</protein>
<dbReference type="Gene3D" id="2.170.130.10">
    <property type="entry name" value="TonB-dependent receptor, plug domain"/>
    <property type="match status" value="1"/>
</dbReference>
<evidence type="ECO:0000256" key="9">
    <source>
        <dbReference type="RuleBase" id="RU003357"/>
    </source>
</evidence>
<keyword evidence="10" id="KW-0732">Signal</keyword>
<comment type="caution">
    <text evidence="13">The sequence shown here is derived from an EMBL/GenBank/DDBJ whole genome shotgun (WGS) entry which is preliminary data.</text>
</comment>
<evidence type="ECO:0000256" key="1">
    <source>
        <dbReference type="ARBA" id="ARBA00004571"/>
    </source>
</evidence>
<dbReference type="NCBIfam" id="TIGR04056">
    <property type="entry name" value="OMP_RagA_SusC"/>
    <property type="match status" value="1"/>
</dbReference>
<evidence type="ECO:0000313" key="14">
    <source>
        <dbReference type="Proteomes" id="UP000029554"/>
    </source>
</evidence>